<proteinExistence type="predicted"/>
<protein>
    <submittedName>
        <fullName evidence="1">Uncharacterized protein</fullName>
    </submittedName>
</protein>
<accession>A0A7X0H875</accession>
<keyword evidence="2" id="KW-1185">Reference proteome</keyword>
<dbReference type="EMBL" id="JACHGY010000001">
    <property type="protein sequence ID" value="MBB6431082.1"/>
    <property type="molecule type" value="Genomic_DNA"/>
</dbReference>
<sequence>MGMRDEMFRAKVLIFMVPLVLPIGQPPARATDGQPEVVHCAPVTDLSDTPALLDPADKIH</sequence>
<dbReference type="Proteomes" id="UP000541810">
    <property type="component" value="Unassembled WGS sequence"/>
</dbReference>
<name>A0A7X0H875_9BACT</name>
<dbReference type="AlphaFoldDB" id="A0A7X0H875"/>
<reference evidence="1 2" key="1">
    <citation type="submission" date="2020-08" db="EMBL/GenBank/DDBJ databases">
        <title>Genomic Encyclopedia of Type Strains, Phase IV (KMG-IV): sequencing the most valuable type-strain genomes for metagenomic binning, comparative biology and taxonomic classification.</title>
        <authorList>
            <person name="Goeker M."/>
        </authorList>
    </citation>
    <scope>NUCLEOTIDE SEQUENCE [LARGE SCALE GENOMIC DNA]</scope>
    <source>
        <strain evidence="1 2">DSM 103725</strain>
    </source>
</reference>
<comment type="caution">
    <text evidence="1">The sequence shown here is derived from an EMBL/GenBank/DDBJ whole genome shotgun (WGS) entry which is preliminary data.</text>
</comment>
<evidence type="ECO:0000313" key="2">
    <source>
        <dbReference type="Proteomes" id="UP000541810"/>
    </source>
</evidence>
<gene>
    <name evidence="1" type="ORF">HNQ40_002888</name>
</gene>
<organism evidence="1 2">
    <name type="scientific">Algisphaera agarilytica</name>
    <dbReference type="NCBI Taxonomy" id="1385975"/>
    <lineage>
        <taxon>Bacteria</taxon>
        <taxon>Pseudomonadati</taxon>
        <taxon>Planctomycetota</taxon>
        <taxon>Phycisphaerae</taxon>
        <taxon>Phycisphaerales</taxon>
        <taxon>Phycisphaeraceae</taxon>
        <taxon>Algisphaera</taxon>
    </lineage>
</organism>
<evidence type="ECO:0000313" key="1">
    <source>
        <dbReference type="EMBL" id="MBB6431082.1"/>
    </source>
</evidence>